<name>W7JCI4_PLAFA</name>
<evidence type="ECO:0000313" key="1">
    <source>
        <dbReference type="EMBL" id="EWC76607.1"/>
    </source>
</evidence>
<reference evidence="1 2" key="1">
    <citation type="submission" date="2013-02" db="EMBL/GenBank/DDBJ databases">
        <title>The Genome Sequence of Plasmodium falciparum UGT5.1.</title>
        <authorList>
            <consortium name="The Broad Institute Genome Sequencing Platform"/>
            <consortium name="The Broad Institute Genome Sequencing Center for Infectious Disease"/>
            <person name="Neafsey D."/>
            <person name="Cheeseman I."/>
            <person name="Volkman S."/>
            <person name="Adams J."/>
            <person name="Walker B."/>
            <person name="Young S.K."/>
            <person name="Zeng Q."/>
            <person name="Gargeya S."/>
            <person name="Fitzgerald M."/>
            <person name="Haas B."/>
            <person name="Abouelleil A."/>
            <person name="Alvarado L."/>
            <person name="Arachchi H.M."/>
            <person name="Berlin A.M."/>
            <person name="Chapman S.B."/>
            <person name="Dewar J."/>
            <person name="Goldberg J."/>
            <person name="Griggs A."/>
            <person name="Gujja S."/>
            <person name="Hansen M."/>
            <person name="Howarth C."/>
            <person name="Imamovic A."/>
            <person name="Larimer J."/>
            <person name="McCowan C."/>
            <person name="Murphy C."/>
            <person name="Neiman D."/>
            <person name="Pearson M."/>
            <person name="Priest M."/>
            <person name="Roberts A."/>
            <person name="Saif S."/>
            <person name="Shea T."/>
            <person name="Sisk P."/>
            <person name="Sykes S."/>
            <person name="Wortman J."/>
            <person name="Nusbaum C."/>
            <person name="Birren B."/>
        </authorList>
    </citation>
    <scope>NUCLEOTIDE SEQUENCE [LARGE SCALE GENOMIC DNA]</scope>
    <source>
        <strain evidence="1 2">UGT5.1</strain>
    </source>
</reference>
<organism evidence="1 2">
    <name type="scientific">Plasmodium falciparum UGT5.1</name>
    <dbReference type="NCBI Taxonomy" id="1237627"/>
    <lineage>
        <taxon>Eukaryota</taxon>
        <taxon>Sar</taxon>
        <taxon>Alveolata</taxon>
        <taxon>Apicomplexa</taxon>
        <taxon>Aconoidasida</taxon>
        <taxon>Haemosporida</taxon>
        <taxon>Plasmodiidae</taxon>
        <taxon>Plasmodium</taxon>
        <taxon>Plasmodium (Laverania)</taxon>
    </lineage>
</organism>
<dbReference type="Proteomes" id="UP000030697">
    <property type="component" value="Unassembled WGS sequence"/>
</dbReference>
<accession>W7JCI4</accession>
<proteinExistence type="predicted"/>
<evidence type="ECO:0000313" key="2">
    <source>
        <dbReference type="Proteomes" id="UP000030697"/>
    </source>
</evidence>
<gene>
    <name evidence="1" type="ORF">C923_02730</name>
</gene>
<sequence length="71" mass="8679">MYCAPLTINSLHTFILFRTKYKLFVRIVLVKLQFKIIKNVKGKYMVIEKKNYFYNGETFCIIFYNYNHEII</sequence>
<dbReference type="AlphaFoldDB" id="W7JCI4"/>
<dbReference type="EMBL" id="KE124563">
    <property type="protein sequence ID" value="EWC76607.1"/>
    <property type="molecule type" value="Genomic_DNA"/>
</dbReference>
<protein>
    <submittedName>
        <fullName evidence="1">Uncharacterized protein</fullName>
    </submittedName>
</protein>